<dbReference type="AlphaFoldDB" id="A0A383ART0"/>
<feature type="non-terminal residue" evidence="1">
    <location>
        <position position="1"/>
    </location>
</feature>
<sequence length="22" mass="2435">VILENVEIFETEVPKSAIAHVP</sequence>
<proteinExistence type="predicted"/>
<protein>
    <submittedName>
        <fullName evidence="1">Uncharacterized protein</fullName>
    </submittedName>
</protein>
<dbReference type="EMBL" id="UINC01194514">
    <property type="protein sequence ID" value="SVE10636.1"/>
    <property type="molecule type" value="Genomic_DNA"/>
</dbReference>
<reference evidence="1" key="1">
    <citation type="submission" date="2018-05" db="EMBL/GenBank/DDBJ databases">
        <authorList>
            <person name="Lanie J.A."/>
            <person name="Ng W.-L."/>
            <person name="Kazmierczak K.M."/>
            <person name="Andrzejewski T.M."/>
            <person name="Davidsen T.M."/>
            <person name="Wayne K.J."/>
            <person name="Tettelin H."/>
            <person name="Glass J.I."/>
            <person name="Rusch D."/>
            <person name="Podicherti R."/>
            <person name="Tsui H.-C.T."/>
            <person name="Winkler M.E."/>
        </authorList>
    </citation>
    <scope>NUCLEOTIDE SEQUENCE</scope>
</reference>
<gene>
    <name evidence="1" type="ORF">METZ01_LOCUS463490</name>
</gene>
<name>A0A383ART0_9ZZZZ</name>
<evidence type="ECO:0000313" key="1">
    <source>
        <dbReference type="EMBL" id="SVE10636.1"/>
    </source>
</evidence>
<feature type="non-terminal residue" evidence="1">
    <location>
        <position position="22"/>
    </location>
</feature>
<organism evidence="1">
    <name type="scientific">marine metagenome</name>
    <dbReference type="NCBI Taxonomy" id="408172"/>
    <lineage>
        <taxon>unclassified sequences</taxon>
        <taxon>metagenomes</taxon>
        <taxon>ecological metagenomes</taxon>
    </lineage>
</organism>
<accession>A0A383ART0</accession>